<dbReference type="PANTHER" id="PTHR43833">
    <property type="entry name" value="POTASSIUM CHANNEL PROTEIN 2-RELATED-RELATED"/>
    <property type="match status" value="1"/>
</dbReference>
<feature type="domain" description="RCK N-terminal" evidence="3">
    <location>
        <begin position="107"/>
        <end position="224"/>
    </location>
</feature>
<dbReference type="Pfam" id="PF02080">
    <property type="entry name" value="TrkA_C"/>
    <property type="match status" value="1"/>
</dbReference>
<gene>
    <name evidence="5" type="primary">kch</name>
    <name evidence="5" type="synonym">mthK</name>
    <name evidence="5" type="synonym">pch</name>
    <name evidence="5" type="synonym">trkA</name>
</gene>
<feature type="transmembrane region" description="Helical" evidence="2">
    <location>
        <begin position="12"/>
        <end position="29"/>
    </location>
</feature>
<dbReference type="EMBL" id="KF901074">
    <property type="protein sequence ID" value="AIF17179.1"/>
    <property type="molecule type" value="Genomic_DNA"/>
</dbReference>
<dbReference type="GO" id="GO:0006813">
    <property type="term" value="P:potassium ion transport"/>
    <property type="evidence" value="ECO:0007669"/>
    <property type="project" value="InterPro"/>
</dbReference>
<sequence>MILSTNRLVKYSMYFGTLVTIGSAGFYFIGGEEWTIIDSIFMTIITLSTVGFSEAHPLSEMGKVWAILVIIFGASGFAVMISELGSEIMELDNYRRRKMSKKISKIKNHYIICGFGRMGAVIAAEFHKKKVQFVLVELDEPKISRIQEFGYFYIHGDATLDDTLIEAGIEGCKGIVVVLDNDQDNLFVTMSVRNLNQDVYIISRCAKHDTGKKLKRAGANKVVNPYITGGHRMAELLISPYVEDTVSLETPDDMAIDFSLEEFAIEHLTALNGKPIADCKLRENYGLLIVGIADGDGNSILNPGSEVILSSRQKIMLIGSSENLSKFKDDIRV</sequence>
<dbReference type="AlphaFoldDB" id="A0A075HMS8"/>
<name>A0A075HMS8_9EURY</name>
<feature type="transmembrane region" description="Helical" evidence="2">
    <location>
        <begin position="36"/>
        <end position="52"/>
    </location>
</feature>
<evidence type="ECO:0000259" key="3">
    <source>
        <dbReference type="PROSITE" id="PS51201"/>
    </source>
</evidence>
<dbReference type="SUPFAM" id="SSF116726">
    <property type="entry name" value="TrkA C-terminal domain-like"/>
    <property type="match status" value="1"/>
</dbReference>
<evidence type="ECO:0000256" key="2">
    <source>
        <dbReference type="SAM" id="Phobius"/>
    </source>
</evidence>
<keyword evidence="2" id="KW-0472">Membrane</keyword>
<dbReference type="PANTHER" id="PTHR43833:SF9">
    <property type="entry name" value="POTASSIUM CHANNEL PROTEIN YUGO-RELATED"/>
    <property type="match status" value="1"/>
</dbReference>
<comment type="subcellular location">
    <subcellularLocation>
        <location evidence="1">Cell membrane</location>
        <topology evidence="1">Multi-pass membrane protein</topology>
    </subcellularLocation>
</comment>
<dbReference type="GO" id="GO:0005886">
    <property type="term" value="C:plasma membrane"/>
    <property type="evidence" value="ECO:0007669"/>
    <property type="project" value="UniProtKB-SubCell"/>
</dbReference>
<dbReference type="SUPFAM" id="SSF51735">
    <property type="entry name" value="NAD(P)-binding Rossmann-fold domains"/>
    <property type="match status" value="1"/>
</dbReference>
<proteinExistence type="predicted"/>
<accession>A0A075HMS8</accession>
<dbReference type="InterPro" id="IPR013099">
    <property type="entry name" value="K_chnl_dom"/>
</dbReference>
<dbReference type="Pfam" id="PF07885">
    <property type="entry name" value="Ion_trans_2"/>
    <property type="match status" value="1"/>
</dbReference>
<dbReference type="InterPro" id="IPR036721">
    <property type="entry name" value="RCK_C_sf"/>
</dbReference>
<dbReference type="PROSITE" id="PS51202">
    <property type="entry name" value="RCK_C"/>
    <property type="match status" value="1"/>
</dbReference>
<dbReference type="SUPFAM" id="SSF81324">
    <property type="entry name" value="Voltage-gated potassium channels"/>
    <property type="match status" value="1"/>
</dbReference>
<dbReference type="InterPro" id="IPR006037">
    <property type="entry name" value="RCK_C"/>
</dbReference>
<feature type="transmembrane region" description="Helical" evidence="2">
    <location>
        <begin position="64"/>
        <end position="85"/>
    </location>
</feature>
<organism evidence="5">
    <name type="scientific">uncultured marine group II/III euryarchaeote KM3_76_C12</name>
    <dbReference type="NCBI Taxonomy" id="1456506"/>
    <lineage>
        <taxon>Archaea</taxon>
        <taxon>Methanobacteriati</taxon>
        <taxon>Methanobacteriota</taxon>
        <taxon>environmental samples</taxon>
    </lineage>
</organism>
<dbReference type="Gene3D" id="3.30.70.1450">
    <property type="entry name" value="Regulator of K+ conductance, C-terminal domain"/>
    <property type="match status" value="1"/>
</dbReference>
<evidence type="ECO:0000313" key="5">
    <source>
        <dbReference type="EMBL" id="AIF17179.1"/>
    </source>
</evidence>
<dbReference type="InterPro" id="IPR003148">
    <property type="entry name" value="RCK_N"/>
</dbReference>
<dbReference type="Gene3D" id="3.40.50.720">
    <property type="entry name" value="NAD(P)-binding Rossmann-like Domain"/>
    <property type="match status" value="1"/>
</dbReference>
<evidence type="ECO:0000256" key="1">
    <source>
        <dbReference type="ARBA" id="ARBA00004651"/>
    </source>
</evidence>
<dbReference type="PROSITE" id="PS51201">
    <property type="entry name" value="RCK_N"/>
    <property type="match status" value="1"/>
</dbReference>
<keyword evidence="2" id="KW-0812">Transmembrane</keyword>
<dbReference type="GO" id="GO:0008324">
    <property type="term" value="F:monoatomic cation transmembrane transporter activity"/>
    <property type="evidence" value="ECO:0007669"/>
    <property type="project" value="InterPro"/>
</dbReference>
<dbReference type="Pfam" id="PF02254">
    <property type="entry name" value="TrkA_N"/>
    <property type="match status" value="1"/>
</dbReference>
<dbReference type="InterPro" id="IPR036291">
    <property type="entry name" value="NAD(P)-bd_dom_sf"/>
</dbReference>
<reference evidence="5" key="1">
    <citation type="journal article" date="2014" name="Genome Biol. Evol.">
        <title>Pangenome evidence for extensive interdomain horizontal transfer affecting lineage core and shell genes in uncultured planktonic thaumarchaeota and euryarchaeota.</title>
        <authorList>
            <person name="Deschamps P."/>
            <person name="Zivanovic Y."/>
            <person name="Moreira D."/>
            <person name="Rodriguez-Valera F."/>
            <person name="Lopez-Garcia P."/>
        </authorList>
    </citation>
    <scope>NUCLEOTIDE SEQUENCE</scope>
</reference>
<dbReference type="Gene3D" id="1.10.287.70">
    <property type="match status" value="1"/>
</dbReference>
<evidence type="ECO:0000259" key="4">
    <source>
        <dbReference type="PROSITE" id="PS51202"/>
    </source>
</evidence>
<protein>
    <submittedName>
        <fullName evidence="5">Trk system potassium uptake protein (Kch, trkA, mthK, pch)</fullName>
    </submittedName>
</protein>
<dbReference type="InterPro" id="IPR050721">
    <property type="entry name" value="Trk_Ktr_HKT_K-transport"/>
</dbReference>
<keyword evidence="2" id="KW-1133">Transmembrane helix</keyword>
<feature type="domain" description="RCK C-terminal" evidence="4">
    <location>
        <begin position="248"/>
        <end position="333"/>
    </location>
</feature>